<evidence type="ECO:0000256" key="2">
    <source>
        <dbReference type="ARBA" id="ARBA00022729"/>
    </source>
</evidence>
<dbReference type="Gene3D" id="2.170.140.10">
    <property type="entry name" value="Chitin binding domain"/>
    <property type="match status" value="3"/>
</dbReference>
<evidence type="ECO:0000256" key="1">
    <source>
        <dbReference type="ARBA" id="ARBA00022669"/>
    </source>
</evidence>
<dbReference type="EMBL" id="BT120846">
    <property type="protein sequence ID" value="ADD24486.1"/>
    <property type="molecule type" value="mRNA"/>
</dbReference>
<evidence type="ECO:0000259" key="7">
    <source>
        <dbReference type="PROSITE" id="PS50940"/>
    </source>
</evidence>
<dbReference type="SUPFAM" id="SSF57625">
    <property type="entry name" value="Invertebrate chitin-binding proteins"/>
    <property type="match status" value="3"/>
</dbReference>
<evidence type="ECO:0000313" key="10">
    <source>
        <dbReference type="EMBL" id="CDW43510.1"/>
    </source>
</evidence>
<proteinExistence type="evidence at transcript level"/>
<dbReference type="InterPro" id="IPR002557">
    <property type="entry name" value="Chitin-bd_dom"/>
</dbReference>
<keyword evidence="5" id="KW-0325">Glycoprotein</keyword>
<evidence type="ECO:0000256" key="6">
    <source>
        <dbReference type="SAM" id="SignalP"/>
    </source>
</evidence>
<dbReference type="GO" id="GO:0008061">
    <property type="term" value="F:chitin binding"/>
    <property type="evidence" value="ECO:0007669"/>
    <property type="project" value="UniProtKB-KW"/>
</dbReference>
<dbReference type="InterPro" id="IPR036508">
    <property type="entry name" value="Chitin-bd_dom_sf"/>
</dbReference>
<keyword evidence="2 6" id="KW-0732">Signal</keyword>
<dbReference type="SMART" id="SM00494">
    <property type="entry name" value="ChtBD2"/>
    <property type="match status" value="3"/>
</dbReference>
<evidence type="ECO:0000313" key="9">
    <source>
        <dbReference type="EMBL" id="CAF2775077.1"/>
    </source>
</evidence>
<feature type="chain" id="PRO_5013521913" evidence="6">
    <location>
        <begin position="20"/>
        <end position="265"/>
    </location>
</feature>
<organism evidence="8">
    <name type="scientific">Lepeophtheirus salmonis</name>
    <name type="common">Salmon louse</name>
    <name type="synonym">Caligus salmonis</name>
    <dbReference type="NCBI Taxonomy" id="72036"/>
    <lineage>
        <taxon>Eukaryota</taxon>
        <taxon>Metazoa</taxon>
        <taxon>Ecdysozoa</taxon>
        <taxon>Arthropoda</taxon>
        <taxon>Crustacea</taxon>
        <taxon>Multicrustacea</taxon>
        <taxon>Hexanauplia</taxon>
        <taxon>Copepoda</taxon>
        <taxon>Siphonostomatoida</taxon>
        <taxon>Caligidae</taxon>
        <taxon>Lepeophtheirus</taxon>
    </lineage>
</organism>
<evidence type="ECO:0000256" key="5">
    <source>
        <dbReference type="ARBA" id="ARBA00023180"/>
    </source>
</evidence>
<dbReference type="EMBL" id="HACA01026149">
    <property type="protein sequence ID" value="CDW43510.1"/>
    <property type="molecule type" value="Transcribed_RNA"/>
</dbReference>
<evidence type="ECO:0000313" key="11">
    <source>
        <dbReference type="Proteomes" id="UP000675881"/>
    </source>
</evidence>
<dbReference type="PANTHER" id="PTHR23301:SF0">
    <property type="entry name" value="CHITIN-BINDING TYPE-2 DOMAIN-CONTAINING PROTEIN-RELATED"/>
    <property type="match status" value="1"/>
</dbReference>
<dbReference type="Pfam" id="PF01607">
    <property type="entry name" value="CBM_14"/>
    <property type="match status" value="3"/>
</dbReference>
<accession>D3PGU0</accession>
<protein>
    <submittedName>
        <fullName evidence="9">(salmon louse) hypothetical protein</fullName>
    </submittedName>
    <submittedName>
        <fullName evidence="8">Peritrophin-1</fullName>
    </submittedName>
</protein>
<dbReference type="GO" id="GO:0005576">
    <property type="term" value="C:extracellular region"/>
    <property type="evidence" value="ECO:0007669"/>
    <property type="project" value="InterPro"/>
</dbReference>
<sequence>MTHHRILIIALSFASLALSQDVPEPQAASNFKCPEKNGFFSDLEQCDLYFECVDNIPEAKLCPDGLLFDDTNPNVEKCDYPFNVECGTREFVQEPDPTSDPRCYRANGFFNHEEPTECGKFYNCVHGKAHELPCATPLVFDEALGTCVREEQATEFAKKCPKDPNQPKPNIEGFSCPDEPVIGPHGQPYAHPSFSHPTSCQKFITCYFSKDIRELGCMQGQVFDHVHTKCVLPEEGPKDCACWYSCNEDSKCPDTCNSDCSCSSS</sequence>
<dbReference type="Proteomes" id="UP000675881">
    <property type="component" value="Chromosome 1"/>
</dbReference>
<dbReference type="CAZy" id="CBM14">
    <property type="family name" value="Carbohydrate-Binding Module Family 14"/>
</dbReference>
<reference evidence="8" key="1">
    <citation type="submission" date="2010-03" db="EMBL/GenBank/DDBJ databases">
        <title>Lepeophtheirus salmonis ESTs and full-length cDNAs.</title>
        <authorList>
            <person name="Yasuike M."/>
            <person name="von Schalburg K."/>
            <person name="Cooper G."/>
            <person name="Leong J."/>
            <person name="Jones S.R.M."/>
            <person name="Koop B.F."/>
        </authorList>
    </citation>
    <scope>NUCLEOTIDE SEQUENCE</scope>
    <source>
        <tissue evidence="8">Whole</tissue>
    </source>
</reference>
<dbReference type="PANTHER" id="PTHR23301">
    <property type="entry name" value="CHITIN BINDING PERITROPHIN-A"/>
    <property type="match status" value="1"/>
</dbReference>
<dbReference type="AlphaFoldDB" id="D3PGU0"/>
<keyword evidence="3" id="KW-0677">Repeat</keyword>
<keyword evidence="4" id="KW-1015">Disulfide bond</keyword>
<feature type="domain" description="Chitin-binding type-2" evidence="7">
    <location>
        <begin position="173"/>
        <end position="240"/>
    </location>
</feature>
<feature type="domain" description="Chitin-binding type-2" evidence="7">
    <location>
        <begin position="30"/>
        <end position="88"/>
    </location>
</feature>
<dbReference type="OrthoDB" id="439917at2759"/>
<feature type="domain" description="Chitin-binding type-2" evidence="7">
    <location>
        <begin position="100"/>
        <end position="162"/>
    </location>
</feature>
<reference evidence="9" key="3">
    <citation type="submission" date="2021-02" db="EMBL/GenBank/DDBJ databases">
        <authorList>
            <person name="Bekaert M."/>
        </authorList>
    </citation>
    <scope>NUCLEOTIDE SEQUENCE</scope>
    <source>
        <strain evidence="9">IoA-00</strain>
    </source>
</reference>
<dbReference type="EMBL" id="HG994580">
    <property type="protein sequence ID" value="CAF2775077.1"/>
    <property type="molecule type" value="Genomic_DNA"/>
</dbReference>
<gene>
    <name evidence="8" type="primary">PE1</name>
    <name evidence="10" type="synonym">Dmoj\GI11032</name>
    <name evidence="9" type="ORF">LSAA_1372</name>
</gene>
<feature type="signal peptide" evidence="6">
    <location>
        <begin position="1"/>
        <end position="19"/>
    </location>
</feature>
<name>D3PGU0_LEPSM</name>
<keyword evidence="1" id="KW-0147">Chitin-binding</keyword>
<reference evidence="10" key="2">
    <citation type="submission" date="2014-05" db="EMBL/GenBank/DDBJ databases">
        <authorList>
            <person name="Chronopoulou M."/>
        </authorList>
    </citation>
    <scope>NUCLEOTIDE SEQUENCE</scope>
    <source>
        <tissue evidence="10">Whole organism</tissue>
    </source>
</reference>
<dbReference type="PROSITE" id="PS50940">
    <property type="entry name" value="CHIT_BIND_II"/>
    <property type="match status" value="3"/>
</dbReference>
<dbReference type="InterPro" id="IPR051940">
    <property type="entry name" value="Chitin_bind-dev_reg"/>
</dbReference>
<keyword evidence="11" id="KW-1185">Reference proteome</keyword>
<evidence type="ECO:0000256" key="3">
    <source>
        <dbReference type="ARBA" id="ARBA00022737"/>
    </source>
</evidence>
<evidence type="ECO:0000313" key="8">
    <source>
        <dbReference type="EMBL" id="ADD24486.1"/>
    </source>
</evidence>
<evidence type="ECO:0000256" key="4">
    <source>
        <dbReference type="ARBA" id="ARBA00023157"/>
    </source>
</evidence>